<dbReference type="EMBL" id="AP023355">
    <property type="protein sequence ID" value="BCJ35416.1"/>
    <property type="molecule type" value="Genomic_DNA"/>
</dbReference>
<keyword evidence="3" id="KW-1185">Reference proteome</keyword>
<dbReference type="PANTHER" id="PTHR22642">
    <property type="entry name" value="IMIDAZOLONEPROPIONASE"/>
    <property type="match status" value="1"/>
</dbReference>
<accession>A0A7R7DPQ8</accession>
<gene>
    <name evidence="2" type="ORF">Athai_29190</name>
</gene>
<feature type="domain" description="Amidohydrolase 3" evidence="1">
    <location>
        <begin position="44"/>
        <end position="505"/>
    </location>
</feature>
<proteinExistence type="predicted"/>
<dbReference type="Gene3D" id="3.20.20.140">
    <property type="entry name" value="Metal-dependent hydrolases"/>
    <property type="match status" value="1"/>
</dbReference>
<dbReference type="SUPFAM" id="SSF51338">
    <property type="entry name" value="Composite domain of metallo-dependent hydrolases"/>
    <property type="match status" value="1"/>
</dbReference>
<sequence>MVRTLYRGGRVYSPADPHATALAVDDDRISWVGADDDAPTADTIIELDGALLAPAFVDAHAHLTNTGLTMTLLDVSPVRSAAQLLDAVAAHAATLPAGSLVYARGYDESTWPDPSLPHRTELENAVDGRPCYVSHISGHAALTTGALVAAVPGVTGMPGYGADGRHTLEAVDALYAAAITQLDAPTRHRAQQVALGAAAALGIGCVHECGGPTTSSETDFTELLAASSDQPVPQVVGYWGELGAASKARELGAAGAAGDLYADGALGSVDAHLSVPYADGSGCGHALLSAEEVAAHIVDCTGHGMQGGMHAIGDAAVATVLAGFAAAAEVVGIERLRAARHRVEHAEILDKTLIAGLVEFGLTASVQPAFDRLWGGAGQMYQQRLGLDRSLASNPFGSLSGVGVPLAFGSDSPVTPLDPWGGVRAAAQHHNPAQRISVRTAFAAHTRGGWRAARYDETGFLAPGAPATLAVWDCPAGLDEHGLPLLDEPDQTPRCLRTVRDGVTIFTA</sequence>
<dbReference type="InterPro" id="IPR032466">
    <property type="entry name" value="Metal_Hydrolase"/>
</dbReference>
<dbReference type="InterPro" id="IPR013108">
    <property type="entry name" value="Amidohydro_3"/>
</dbReference>
<dbReference type="Proteomes" id="UP000611640">
    <property type="component" value="Chromosome"/>
</dbReference>
<dbReference type="RefSeq" id="WP_203961953.1">
    <property type="nucleotide sequence ID" value="NZ_AP023355.1"/>
</dbReference>
<evidence type="ECO:0000313" key="3">
    <source>
        <dbReference type="Proteomes" id="UP000611640"/>
    </source>
</evidence>
<evidence type="ECO:0000259" key="1">
    <source>
        <dbReference type="Pfam" id="PF07969"/>
    </source>
</evidence>
<name>A0A7R7DPQ8_9ACTN</name>
<dbReference type="SUPFAM" id="SSF51556">
    <property type="entry name" value="Metallo-dependent hydrolases"/>
    <property type="match status" value="1"/>
</dbReference>
<dbReference type="InterPro" id="IPR011059">
    <property type="entry name" value="Metal-dep_hydrolase_composite"/>
</dbReference>
<dbReference type="Gene3D" id="3.10.310.70">
    <property type="match status" value="1"/>
</dbReference>
<dbReference type="PANTHER" id="PTHR22642:SF2">
    <property type="entry name" value="PROTEIN LONG AFTER FAR-RED 3"/>
    <property type="match status" value="1"/>
</dbReference>
<reference evidence="2 3" key="1">
    <citation type="submission" date="2020-08" db="EMBL/GenBank/DDBJ databases">
        <title>Whole genome shotgun sequence of Actinocatenispora thailandica NBRC 105041.</title>
        <authorList>
            <person name="Komaki H."/>
            <person name="Tamura T."/>
        </authorList>
    </citation>
    <scope>NUCLEOTIDE SEQUENCE [LARGE SCALE GENOMIC DNA]</scope>
    <source>
        <strain evidence="2 3">NBRC 105041</strain>
    </source>
</reference>
<organism evidence="2 3">
    <name type="scientific">Actinocatenispora thailandica</name>
    <dbReference type="NCBI Taxonomy" id="227318"/>
    <lineage>
        <taxon>Bacteria</taxon>
        <taxon>Bacillati</taxon>
        <taxon>Actinomycetota</taxon>
        <taxon>Actinomycetes</taxon>
        <taxon>Micromonosporales</taxon>
        <taxon>Micromonosporaceae</taxon>
        <taxon>Actinocatenispora</taxon>
    </lineage>
</organism>
<dbReference type="Gene3D" id="2.30.40.10">
    <property type="entry name" value="Urease, subunit C, domain 1"/>
    <property type="match status" value="1"/>
</dbReference>
<protein>
    <submittedName>
        <fullName evidence="2">Amidohydrolase</fullName>
    </submittedName>
</protein>
<dbReference type="GO" id="GO:0016810">
    <property type="term" value="F:hydrolase activity, acting on carbon-nitrogen (but not peptide) bonds"/>
    <property type="evidence" value="ECO:0007669"/>
    <property type="project" value="InterPro"/>
</dbReference>
<evidence type="ECO:0000313" key="2">
    <source>
        <dbReference type="EMBL" id="BCJ35416.1"/>
    </source>
</evidence>
<dbReference type="AlphaFoldDB" id="A0A7R7DPQ8"/>
<dbReference type="KEGG" id="atl:Athai_29190"/>
<dbReference type="Pfam" id="PF07969">
    <property type="entry name" value="Amidohydro_3"/>
    <property type="match status" value="1"/>
</dbReference>